<evidence type="ECO:0000313" key="1">
    <source>
        <dbReference type="EMBL" id="KAJ6434673.1"/>
    </source>
</evidence>
<comment type="caution">
    <text evidence="1">The sequence shown here is derived from an EMBL/GenBank/DDBJ whole genome shotgun (WGS) entry which is preliminary data.</text>
</comment>
<reference evidence="1 2" key="1">
    <citation type="journal article" date="2023" name="Int. J. Mol. Sci.">
        <title>De Novo Assembly and Annotation of 11 Diverse Shrub Willow (Salix) Genomes Reveals Novel Gene Organization in Sex-Linked Regions.</title>
        <authorList>
            <person name="Hyden B."/>
            <person name="Feng K."/>
            <person name="Yates T.B."/>
            <person name="Jawdy S."/>
            <person name="Cereghino C."/>
            <person name="Smart L.B."/>
            <person name="Muchero W."/>
        </authorList>
    </citation>
    <scope>NUCLEOTIDE SEQUENCE [LARGE SCALE GENOMIC DNA]</scope>
    <source>
        <tissue evidence="1">Shoot tip</tissue>
    </source>
</reference>
<evidence type="ECO:0000313" key="2">
    <source>
        <dbReference type="Proteomes" id="UP001162972"/>
    </source>
</evidence>
<gene>
    <name evidence="1" type="ORF">OIU84_018228</name>
</gene>
<keyword evidence="2" id="KW-1185">Reference proteome</keyword>
<dbReference type="EMBL" id="JAPFFJ010000002">
    <property type="protein sequence ID" value="KAJ6434673.1"/>
    <property type="molecule type" value="Genomic_DNA"/>
</dbReference>
<protein>
    <submittedName>
        <fullName evidence="1">Uncharacterized protein</fullName>
    </submittedName>
</protein>
<proteinExistence type="predicted"/>
<organism evidence="1 2">
    <name type="scientific">Salix udensis</name>
    <dbReference type="NCBI Taxonomy" id="889485"/>
    <lineage>
        <taxon>Eukaryota</taxon>
        <taxon>Viridiplantae</taxon>
        <taxon>Streptophyta</taxon>
        <taxon>Embryophyta</taxon>
        <taxon>Tracheophyta</taxon>
        <taxon>Spermatophyta</taxon>
        <taxon>Magnoliopsida</taxon>
        <taxon>eudicotyledons</taxon>
        <taxon>Gunneridae</taxon>
        <taxon>Pentapetalae</taxon>
        <taxon>rosids</taxon>
        <taxon>fabids</taxon>
        <taxon>Malpighiales</taxon>
        <taxon>Salicaceae</taxon>
        <taxon>Saliceae</taxon>
        <taxon>Salix</taxon>
    </lineage>
</organism>
<name>A0AAD6L3Y4_9ROSI</name>
<accession>A0AAD6L3Y4</accession>
<dbReference type="Proteomes" id="UP001162972">
    <property type="component" value="Chromosome 13"/>
</dbReference>
<dbReference type="AlphaFoldDB" id="A0AAD6L3Y4"/>
<sequence>MDSNHHVQVYAVGGRTFEWFSTAKVPSIKGSIAISSLERVAGCKFEFVNPCHQLLKRFWSVTRPAEQMVASVQPESSQFFTPSARKLIGEQRRSALPTRLGHLSENDAHAEGSVYSAAANASHN</sequence>